<dbReference type="SUPFAM" id="SSF55920">
    <property type="entry name" value="Creatinase/aminopeptidase"/>
    <property type="match status" value="1"/>
</dbReference>
<keyword evidence="3" id="KW-0031">Aminopeptidase</keyword>
<dbReference type="InterPro" id="IPR029149">
    <property type="entry name" value="Creatin/AminoP/Spt16_N"/>
</dbReference>
<feature type="domain" description="Creatinase N-terminal" evidence="2">
    <location>
        <begin position="4"/>
        <end position="120"/>
    </location>
</feature>
<dbReference type="Pfam" id="PF01321">
    <property type="entry name" value="Creatinase_N"/>
    <property type="match status" value="1"/>
</dbReference>
<feature type="domain" description="Peptidase M24" evidence="1">
    <location>
        <begin position="138"/>
        <end position="339"/>
    </location>
</feature>
<evidence type="ECO:0000313" key="4">
    <source>
        <dbReference type="Proteomes" id="UP000265489"/>
    </source>
</evidence>
<name>A0A395WBJ8_9FIRM</name>
<dbReference type="PANTHER" id="PTHR46112:SF3">
    <property type="entry name" value="AMINOPEPTIDASE YPDF"/>
    <property type="match status" value="1"/>
</dbReference>
<dbReference type="InterPro" id="IPR000587">
    <property type="entry name" value="Creatinase_N"/>
</dbReference>
<dbReference type="InterPro" id="IPR000994">
    <property type="entry name" value="Pept_M24"/>
</dbReference>
<evidence type="ECO:0000259" key="2">
    <source>
        <dbReference type="Pfam" id="PF01321"/>
    </source>
</evidence>
<protein>
    <submittedName>
        <fullName evidence="3">Aminopeptidase P family protein</fullName>
    </submittedName>
</protein>
<comment type="caution">
    <text evidence="3">The sequence shown here is derived from an EMBL/GenBank/DDBJ whole genome shotgun (WGS) entry which is preliminary data.</text>
</comment>
<dbReference type="Proteomes" id="UP000265489">
    <property type="component" value="Unassembled WGS sequence"/>
</dbReference>
<dbReference type="Gene3D" id="3.40.350.10">
    <property type="entry name" value="Creatinase/prolidase N-terminal domain"/>
    <property type="match status" value="1"/>
</dbReference>
<organism evidence="3 4">
    <name type="scientific">Holdemanella biformis</name>
    <dbReference type="NCBI Taxonomy" id="1735"/>
    <lineage>
        <taxon>Bacteria</taxon>
        <taxon>Bacillati</taxon>
        <taxon>Bacillota</taxon>
        <taxon>Erysipelotrichia</taxon>
        <taxon>Erysipelotrichales</taxon>
        <taxon>Erysipelotrichaceae</taxon>
        <taxon>Holdemanella</taxon>
    </lineage>
</organism>
<evidence type="ECO:0000259" key="1">
    <source>
        <dbReference type="Pfam" id="PF00557"/>
    </source>
</evidence>
<evidence type="ECO:0000313" key="3">
    <source>
        <dbReference type="EMBL" id="RGU91002.1"/>
    </source>
</evidence>
<dbReference type="PANTHER" id="PTHR46112">
    <property type="entry name" value="AMINOPEPTIDASE"/>
    <property type="match status" value="1"/>
</dbReference>
<dbReference type="CDD" id="cd01092">
    <property type="entry name" value="APP-like"/>
    <property type="match status" value="1"/>
</dbReference>
<keyword evidence="3" id="KW-0378">Hydrolase</keyword>
<dbReference type="SUPFAM" id="SSF53092">
    <property type="entry name" value="Creatinase/prolidase N-terminal domain"/>
    <property type="match status" value="1"/>
</dbReference>
<dbReference type="InterPro" id="IPR050659">
    <property type="entry name" value="Peptidase_M24B"/>
</dbReference>
<proteinExistence type="predicted"/>
<dbReference type="RefSeq" id="WP_118325299.1">
    <property type="nucleotide sequence ID" value="NZ_DAWEIE010000022.1"/>
</dbReference>
<dbReference type="GeneID" id="66579701"/>
<keyword evidence="3" id="KW-0645">Protease</keyword>
<sequence length="359" mass="40693">MAKRIHKMIHFIQNQQIDALLIKSKTMKRYMDTMTGSGCKVLFIHEKGYLIVDGRYITEAKEKEQNLQIRLLEIGQSYLEVVNELLEENHCTSLGVEMDQISIFEYEQLKKLNVSIHLYEDEISSIRVQKDPDEILALKEAVQITDEIYKNVINRIHLGMTEYEISALLQYYAISNGASQMSFDSIVATGERTALPHGRPTSRTIQAHEPILMDFGIQYKNYQSDMTRICFIGQPYEKIANIYKIVLEANLAGIDAIREGAIAKDVDKAARHVIEKAGYGEYFNHGLGHGIGVDNGCELPILNEKSHMTLRENMVMSCEPGIYVPGLGGIRIEDDVWIHNGVGVPLNTTTKEMIILEEK</sequence>
<accession>A0A395WBJ8</accession>
<dbReference type="AlphaFoldDB" id="A0A395WBJ8"/>
<dbReference type="GO" id="GO:0004177">
    <property type="term" value="F:aminopeptidase activity"/>
    <property type="evidence" value="ECO:0007669"/>
    <property type="project" value="UniProtKB-KW"/>
</dbReference>
<dbReference type="Gene3D" id="3.90.230.10">
    <property type="entry name" value="Creatinase/methionine aminopeptidase superfamily"/>
    <property type="match status" value="1"/>
</dbReference>
<dbReference type="Pfam" id="PF00557">
    <property type="entry name" value="Peptidase_M24"/>
    <property type="match status" value="1"/>
</dbReference>
<dbReference type="EMBL" id="QRYQ01000013">
    <property type="protein sequence ID" value="RGU91002.1"/>
    <property type="molecule type" value="Genomic_DNA"/>
</dbReference>
<reference evidence="3 4" key="1">
    <citation type="submission" date="2018-08" db="EMBL/GenBank/DDBJ databases">
        <title>A genome reference for cultivated species of the human gut microbiota.</title>
        <authorList>
            <person name="Zou Y."/>
            <person name="Xue W."/>
            <person name="Luo G."/>
        </authorList>
    </citation>
    <scope>NUCLEOTIDE SEQUENCE [LARGE SCALE GENOMIC DNA]</scope>
    <source>
        <strain evidence="3 4">AF15-20</strain>
    </source>
</reference>
<gene>
    <name evidence="3" type="ORF">DWW32_07395</name>
</gene>
<dbReference type="InterPro" id="IPR036005">
    <property type="entry name" value="Creatinase/aminopeptidase-like"/>
</dbReference>